<dbReference type="RefSeq" id="WP_204019165.1">
    <property type="nucleotide sequence ID" value="NZ_BOOG01000111.1"/>
</dbReference>
<gene>
    <name evidence="1" type="ORF">Mth01_57870</name>
</gene>
<organism evidence="1 2">
    <name type="scientific">Sphaerimonospora thailandensis</name>
    <dbReference type="NCBI Taxonomy" id="795644"/>
    <lineage>
        <taxon>Bacteria</taxon>
        <taxon>Bacillati</taxon>
        <taxon>Actinomycetota</taxon>
        <taxon>Actinomycetes</taxon>
        <taxon>Streptosporangiales</taxon>
        <taxon>Streptosporangiaceae</taxon>
        <taxon>Sphaerimonospora</taxon>
    </lineage>
</organism>
<dbReference type="Gene3D" id="3.90.1140.10">
    <property type="entry name" value="Cyclic phosphodiesterase"/>
    <property type="match status" value="1"/>
</dbReference>
<reference evidence="1" key="1">
    <citation type="submission" date="2021-01" db="EMBL/GenBank/DDBJ databases">
        <title>Whole genome shotgun sequence of Sphaerimonospora thailandensis NBRC 107569.</title>
        <authorList>
            <person name="Komaki H."/>
            <person name="Tamura T."/>
        </authorList>
    </citation>
    <scope>NUCLEOTIDE SEQUENCE</scope>
    <source>
        <strain evidence="1">NBRC 107569</strain>
    </source>
</reference>
<dbReference type="EMBL" id="BOOG01000111">
    <property type="protein sequence ID" value="GIH73534.1"/>
    <property type="molecule type" value="Genomic_DNA"/>
</dbReference>
<dbReference type="AlphaFoldDB" id="A0A8J3W1P7"/>
<dbReference type="Proteomes" id="UP000610966">
    <property type="component" value="Unassembled WGS sequence"/>
</dbReference>
<dbReference type="Pfam" id="PF13563">
    <property type="entry name" value="2_5_RNA_ligase2"/>
    <property type="match status" value="1"/>
</dbReference>
<dbReference type="PANTHER" id="PTHR40037:SF1">
    <property type="entry name" value="PHOSPHOESTERASE SAOUHSC_00951-RELATED"/>
    <property type="match status" value="1"/>
</dbReference>
<evidence type="ECO:0000313" key="1">
    <source>
        <dbReference type="EMBL" id="GIH73534.1"/>
    </source>
</evidence>
<sequence>MADTLFVAGETALVVAVPESEPVVGRWRERFDSSAACGVSAHVTVLYPFLPADRIDDRLLAELRELFAAHAPFEVRFDRCGRFPAVLYLAPEPAMPFTKLTEAVVARWPEAPPYGGQFDQIIPHLTVAETADPRIGDEIEADLLPRLPINTHADAVTLLVCDGLRWRAATTFPLGR</sequence>
<dbReference type="InterPro" id="IPR050580">
    <property type="entry name" value="2H_phosphoesterase_YjcG-like"/>
</dbReference>
<accession>A0A8J3W1P7</accession>
<comment type="caution">
    <text evidence="1">The sequence shown here is derived from an EMBL/GenBank/DDBJ whole genome shotgun (WGS) entry which is preliminary data.</text>
</comment>
<evidence type="ECO:0000313" key="2">
    <source>
        <dbReference type="Proteomes" id="UP000610966"/>
    </source>
</evidence>
<proteinExistence type="predicted"/>
<evidence type="ECO:0008006" key="3">
    <source>
        <dbReference type="Google" id="ProtNLM"/>
    </source>
</evidence>
<name>A0A8J3W1P7_9ACTN</name>
<keyword evidence="2" id="KW-1185">Reference proteome</keyword>
<dbReference type="PANTHER" id="PTHR40037">
    <property type="entry name" value="PHOSPHOESTERASE YJCG-RELATED"/>
    <property type="match status" value="1"/>
</dbReference>
<protein>
    <recommendedName>
        <fullName evidence="3">2'-5' RNA ligase</fullName>
    </recommendedName>
</protein>
<dbReference type="SUPFAM" id="SSF55144">
    <property type="entry name" value="LigT-like"/>
    <property type="match status" value="1"/>
</dbReference>
<dbReference type="InterPro" id="IPR009097">
    <property type="entry name" value="Cyclic_Pdiesterase"/>
</dbReference>